<dbReference type="GeneID" id="8246168"/>
<dbReference type="InterPro" id="IPR017907">
    <property type="entry name" value="Znf_RING_CS"/>
</dbReference>
<dbReference type="OMA" id="LVYHIMK"/>
<dbReference type="EMBL" id="CP001329">
    <property type="protein sequence ID" value="ACO65879.1"/>
    <property type="molecule type" value="Genomic_DNA"/>
</dbReference>
<keyword evidence="11" id="KW-0862">Zinc</keyword>
<evidence type="ECO:0000256" key="9">
    <source>
        <dbReference type="ARBA" id="ARBA00022771"/>
    </source>
</evidence>
<dbReference type="SMART" id="SM00513">
    <property type="entry name" value="SAP"/>
    <property type="match status" value="1"/>
</dbReference>
<evidence type="ECO:0000256" key="8">
    <source>
        <dbReference type="ARBA" id="ARBA00022763"/>
    </source>
</evidence>
<dbReference type="GO" id="GO:0008270">
    <property type="term" value="F:zinc ion binding"/>
    <property type="evidence" value="ECO:0007669"/>
    <property type="project" value="UniProtKB-KW"/>
</dbReference>
<dbReference type="PROSITE" id="PS51908">
    <property type="entry name" value="ZF_UBZ4"/>
    <property type="match status" value="1"/>
</dbReference>
<comment type="similarity">
    <text evidence="4">Belongs to the RAD18 family.</text>
</comment>
<dbReference type="SMART" id="SM00184">
    <property type="entry name" value="RING"/>
    <property type="match status" value="1"/>
</dbReference>
<evidence type="ECO:0000313" key="23">
    <source>
        <dbReference type="EMBL" id="ACO65879.1"/>
    </source>
</evidence>
<reference evidence="23 24" key="1">
    <citation type="journal article" date="2009" name="Science">
        <title>Green evolution and dynamic adaptations revealed by genomes of the marine picoeukaryotes Micromonas.</title>
        <authorList>
            <person name="Worden A.Z."/>
            <person name="Lee J.H."/>
            <person name="Mock T."/>
            <person name="Rouze P."/>
            <person name="Simmons M.P."/>
            <person name="Aerts A.L."/>
            <person name="Allen A.E."/>
            <person name="Cuvelier M.L."/>
            <person name="Derelle E."/>
            <person name="Everett M.V."/>
            <person name="Foulon E."/>
            <person name="Grimwood J."/>
            <person name="Gundlach H."/>
            <person name="Henrissat B."/>
            <person name="Napoli C."/>
            <person name="McDonald S.M."/>
            <person name="Parker M.S."/>
            <person name="Rombauts S."/>
            <person name="Salamov A."/>
            <person name="Von Dassow P."/>
            <person name="Badger J.H."/>
            <person name="Coutinho P.M."/>
            <person name="Demir E."/>
            <person name="Dubchak I."/>
            <person name="Gentemann C."/>
            <person name="Eikrem W."/>
            <person name="Gready J.E."/>
            <person name="John U."/>
            <person name="Lanier W."/>
            <person name="Lindquist E.A."/>
            <person name="Lucas S."/>
            <person name="Mayer K.F."/>
            <person name="Moreau H."/>
            <person name="Not F."/>
            <person name="Otillar R."/>
            <person name="Panaud O."/>
            <person name="Pangilinan J."/>
            <person name="Paulsen I."/>
            <person name="Piegu B."/>
            <person name="Poliakov A."/>
            <person name="Robbens S."/>
            <person name="Schmutz J."/>
            <person name="Toulza E."/>
            <person name="Wyss T."/>
            <person name="Zelensky A."/>
            <person name="Zhou K."/>
            <person name="Armbrust E.V."/>
            <person name="Bhattacharya D."/>
            <person name="Goodenough U.W."/>
            <person name="Van de Peer Y."/>
            <person name="Grigoriev I.V."/>
        </authorList>
    </citation>
    <scope>NUCLEOTIDE SEQUENCE [LARGE SCALE GENOMIC DNA]</scope>
    <source>
        <strain evidence="24">RCC299 / NOUM17</strain>
    </source>
</reference>
<evidence type="ECO:0000256" key="19">
    <source>
        <dbReference type="SAM" id="MobiDB-lite"/>
    </source>
</evidence>
<dbReference type="Gene3D" id="3.30.40.10">
    <property type="entry name" value="Zinc/RING finger domain, C3HC4 (zinc finger)"/>
    <property type="match status" value="1"/>
</dbReference>
<dbReference type="EC" id="2.3.2.27" evidence="5"/>
<feature type="compositionally biased region" description="Acidic residues" evidence="19">
    <location>
        <begin position="245"/>
        <end position="260"/>
    </location>
</feature>
<comment type="subcellular location">
    <subcellularLocation>
        <location evidence="2">Nucleus</location>
    </subcellularLocation>
</comment>
<dbReference type="GO" id="GO:0006301">
    <property type="term" value="P:DNA damage tolerance"/>
    <property type="evidence" value="ECO:0007669"/>
    <property type="project" value="InterPro"/>
</dbReference>
<feature type="region of interest" description="Disordered" evidence="19">
    <location>
        <begin position="102"/>
        <end position="316"/>
    </location>
</feature>
<dbReference type="SMART" id="SM00734">
    <property type="entry name" value="ZnF_Rad18"/>
    <property type="match status" value="1"/>
</dbReference>
<dbReference type="UniPathway" id="UPA00143"/>
<keyword evidence="8 18" id="KW-0227">DNA damage</keyword>
<evidence type="ECO:0000256" key="2">
    <source>
        <dbReference type="ARBA" id="ARBA00004123"/>
    </source>
</evidence>
<proteinExistence type="inferred from homology"/>
<dbReference type="eggNOG" id="KOG0287">
    <property type="taxonomic scope" value="Eukaryota"/>
</dbReference>
<evidence type="ECO:0000313" key="24">
    <source>
        <dbReference type="Proteomes" id="UP000002009"/>
    </source>
</evidence>
<dbReference type="Pfam" id="PF13923">
    <property type="entry name" value="zf-C3HC4_2"/>
    <property type="match status" value="1"/>
</dbReference>
<dbReference type="Gene3D" id="3.30.160.60">
    <property type="entry name" value="Classic Zinc Finger"/>
    <property type="match status" value="1"/>
</dbReference>
<sequence>MFDDLDDDEPEAWPRVEQRRLDESLRCAICGDLFGMPVSFATCTHTYCSLCIRRTLEFKKECPTCRTAGDESDLRPNHALETVVGAYKAARGELLACARVGNGTTPPVASAPPPKRRAARGGGREADDGSNGRSEGRGASGAGRAEPDDPPPAAARRSTRRSAQADAAPATTTQLDPATTKAKDRSTKRTRSSARGAAAEDLPEPGRTKRRSAGIRPTQETETEEANGKEKVGQELGQGEHEIGEEIGEEDEEEEKEEESPQSPASWRTQGDDDAVSESDWDGGDGSADVVDLSEDGADAGAPAADPGSGQNQRPGTVNCPICGIGILEGLINSHIDTCLIRASEGRVGEVSAEKAPRGRDGADQNMAPRACTTAKLPKLVYHIMKDKALKKLLADAGLNATGTRAQMISRHKEFTLRVNASIDSGHEPNVANIARDVTKLERDRTRAEKPNGLVVGALPTAAAAETNKADTFNKLIAAVRERSANSNRE</sequence>
<dbReference type="InterPro" id="IPR001841">
    <property type="entry name" value="Znf_RING"/>
</dbReference>
<evidence type="ECO:0000256" key="4">
    <source>
        <dbReference type="ARBA" id="ARBA00009506"/>
    </source>
</evidence>
<dbReference type="RefSeq" id="XP_002504621.1">
    <property type="nucleotide sequence ID" value="XM_002504575.1"/>
</dbReference>
<dbReference type="CDD" id="cd16529">
    <property type="entry name" value="RING-HC_RAD18"/>
    <property type="match status" value="1"/>
</dbReference>
<dbReference type="GO" id="GO:0061630">
    <property type="term" value="F:ubiquitin protein ligase activity"/>
    <property type="evidence" value="ECO:0007669"/>
    <property type="project" value="UniProtKB-EC"/>
</dbReference>
<dbReference type="OrthoDB" id="6105938at2759"/>
<feature type="compositionally biased region" description="Basic and acidic residues" evidence="19">
    <location>
        <begin position="226"/>
        <end position="244"/>
    </location>
</feature>
<dbReference type="PANTHER" id="PTHR14134:SF2">
    <property type="entry name" value="E3 UBIQUITIN-PROTEIN LIGASE RAD18"/>
    <property type="match status" value="1"/>
</dbReference>
<keyword evidence="7" id="KW-0479">Metal-binding</keyword>
<evidence type="ECO:0000256" key="5">
    <source>
        <dbReference type="ARBA" id="ARBA00012483"/>
    </source>
</evidence>
<feature type="compositionally biased region" description="Acidic residues" evidence="19">
    <location>
        <begin position="272"/>
        <end position="283"/>
    </location>
</feature>
<keyword evidence="24" id="KW-1185">Reference proteome</keyword>
<feature type="compositionally biased region" description="Low complexity" evidence="19">
    <location>
        <begin position="299"/>
        <end position="308"/>
    </location>
</feature>
<evidence type="ECO:0000256" key="13">
    <source>
        <dbReference type="ARBA" id="ARBA00023204"/>
    </source>
</evidence>
<keyword evidence="14" id="KW-0539">Nucleus</keyword>
<dbReference type="FunFam" id="3.30.40.10:FF:000172">
    <property type="entry name" value="E3 ubiquitin-protein ligase RAD18"/>
    <property type="match status" value="1"/>
</dbReference>
<evidence type="ECO:0000256" key="6">
    <source>
        <dbReference type="ARBA" id="ARBA00022679"/>
    </source>
</evidence>
<evidence type="ECO:0000259" key="20">
    <source>
        <dbReference type="PROSITE" id="PS50089"/>
    </source>
</evidence>
<dbReference type="PROSITE" id="PS50800">
    <property type="entry name" value="SAP"/>
    <property type="match status" value="1"/>
</dbReference>
<dbReference type="GO" id="GO:0006281">
    <property type="term" value="P:DNA repair"/>
    <property type="evidence" value="ECO:0007669"/>
    <property type="project" value="UniProtKB-KW"/>
</dbReference>
<dbReference type="InterPro" id="IPR039577">
    <property type="entry name" value="Rad18"/>
</dbReference>
<dbReference type="AlphaFoldDB" id="C1ECC7"/>
<dbReference type="InParanoid" id="C1ECC7"/>
<evidence type="ECO:0000256" key="7">
    <source>
        <dbReference type="ARBA" id="ARBA00022723"/>
    </source>
</evidence>
<keyword evidence="13 18" id="KW-0234">DNA repair</keyword>
<dbReference type="SUPFAM" id="SSF57850">
    <property type="entry name" value="RING/U-box"/>
    <property type="match status" value="1"/>
</dbReference>
<evidence type="ECO:0000259" key="21">
    <source>
        <dbReference type="PROSITE" id="PS50800"/>
    </source>
</evidence>
<dbReference type="InterPro" id="IPR013083">
    <property type="entry name" value="Znf_RING/FYVE/PHD"/>
</dbReference>
<evidence type="ECO:0000256" key="1">
    <source>
        <dbReference type="ARBA" id="ARBA00000900"/>
    </source>
</evidence>
<dbReference type="KEGG" id="mis:MICPUN_61372"/>
<evidence type="ECO:0000256" key="3">
    <source>
        <dbReference type="ARBA" id="ARBA00004906"/>
    </source>
</evidence>
<dbReference type="GO" id="GO:0003697">
    <property type="term" value="F:single-stranded DNA binding"/>
    <property type="evidence" value="ECO:0007669"/>
    <property type="project" value="InterPro"/>
</dbReference>
<feature type="domain" description="UBZ4-type" evidence="22">
    <location>
        <begin position="317"/>
        <end position="344"/>
    </location>
</feature>
<accession>C1ECC7</accession>
<evidence type="ECO:0000256" key="17">
    <source>
        <dbReference type="PROSITE-ProRule" id="PRU00175"/>
    </source>
</evidence>
<comment type="catalytic activity">
    <reaction evidence="1">
        <text>S-ubiquitinyl-[E2 ubiquitin-conjugating enzyme]-L-cysteine + [acceptor protein]-L-lysine = [E2 ubiquitin-conjugating enzyme]-L-cysteine + N(6)-ubiquitinyl-[acceptor protein]-L-lysine.</text>
        <dbReference type="EC" id="2.3.2.27"/>
    </reaction>
</comment>
<dbReference type="InterPro" id="IPR006642">
    <property type="entry name" value="Rad18_UBZ4"/>
</dbReference>
<feature type="compositionally biased region" description="Low complexity" evidence="19">
    <location>
        <begin position="161"/>
        <end position="180"/>
    </location>
</feature>
<dbReference type="Proteomes" id="UP000002009">
    <property type="component" value="Chromosome 9"/>
</dbReference>
<dbReference type="PANTHER" id="PTHR14134">
    <property type="entry name" value="E3 UBIQUITIN-PROTEIN LIGASE RAD18"/>
    <property type="match status" value="1"/>
</dbReference>
<evidence type="ECO:0000256" key="10">
    <source>
        <dbReference type="ARBA" id="ARBA00022786"/>
    </source>
</evidence>
<comment type="pathway">
    <text evidence="3">Protein modification; protein ubiquitination.</text>
</comment>
<name>C1ECC7_MICCC</name>
<dbReference type="Pfam" id="PF02037">
    <property type="entry name" value="SAP"/>
    <property type="match status" value="1"/>
</dbReference>
<dbReference type="InterPro" id="IPR003034">
    <property type="entry name" value="SAP_dom"/>
</dbReference>
<feature type="domain" description="SAP" evidence="21">
    <location>
        <begin position="382"/>
        <end position="416"/>
    </location>
</feature>
<dbReference type="GO" id="GO:0006513">
    <property type="term" value="P:protein monoubiquitination"/>
    <property type="evidence" value="ECO:0007669"/>
    <property type="project" value="InterPro"/>
</dbReference>
<feature type="domain" description="RING-type" evidence="20">
    <location>
        <begin position="27"/>
        <end position="66"/>
    </location>
</feature>
<evidence type="ECO:0000256" key="18">
    <source>
        <dbReference type="PROSITE-ProRule" id="PRU01256"/>
    </source>
</evidence>
<dbReference type="STRING" id="296587.C1ECC7"/>
<keyword evidence="10" id="KW-0833">Ubl conjugation pathway</keyword>
<keyword evidence="6" id="KW-0808">Transferase</keyword>
<evidence type="ECO:0000256" key="12">
    <source>
        <dbReference type="ARBA" id="ARBA00023125"/>
    </source>
</evidence>
<gene>
    <name evidence="23" type="ORF">MICPUN_61372</name>
</gene>
<dbReference type="PROSITE" id="PS50089">
    <property type="entry name" value="ZF_RING_2"/>
    <property type="match status" value="1"/>
</dbReference>
<keyword evidence="12" id="KW-0238">DNA-binding</keyword>
<evidence type="ECO:0000259" key="22">
    <source>
        <dbReference type="PROSITE" id="PS51908"/>
    </source>
</evidence>
<keyword evidence="9 17" id="KW-0863">Zinc-finger</keyword>
<protein>
    <recommendedName>
        <fullName evidence="5">RING-type E3 ubiquitin transferase</fullName>
        <ecNumber evidence="5">2.3.2.27</ecNumber>
    </recommendedName>
    <alternativeName>
        <fullName evidence="15 16">RING-type E3 ubiquitin transferase RAD18</fullName>
    </alternativeName>
</protein>
<evidence type="ECO:0000256" key="15">
    <source>
        <dbReference type="ARBA" id="ARBA00031783"/>
    </source>
</evidence>
<evidence type="ECO:0000256" key="11">
    <source>
        <dbReference type="ARBA" id="ARBA00022833"/>
    </source>
</evidence>
<evidence type="ECO:0000256" key="16">
    <source>
        <dbReference type="ARBA" id="ARBA00082369"/>
    </source>
</evidence>
<dbReference type="PROSITE" id="PS00518">
    <property type="entry name" value="ZF_RING_1"/>
    <property type="match status" value="1"/>
</dbReference>
<evidence type="ECO:0000256" key="14">
    <source>
        <dbReference type="ARBA" id="ARBA00023242"/>
    </source>
</evidence>
<organism evidence="23 24">
    <name type="scientific">Micromonas commoda (strain RCC299 / NOUM17 / CCMP2709)</name>
    <name type="common">Picoplanktonic green alga</name>
    <dbReference type="NCBI Taxonomy" id="296587"/>
    <lineage>
        <taxon>Eukaryota</taxon>
        <taxon>Viridiplantae</taxon>
        <taxon>Chlorophyta</taxon>
        <taxon>Mamiellophyceae</taxon>
        <taxon>Mamiellales</taxon>
        <taxon>Mamiellaceae</taxon>
        <taxon>Micromonas</taxon>
    </lineage>
</organism>
<dbReference type="GO" id="GO:0005634">
    <property type="term" value="C:nucleus"/>
    <property type="evidence" value="ECO:0007669"/>
    <property type="project" value="UniProtKB-SubCell"/>
</dbReference>
<dbReference type="GO" id="GO:0097505">
    <property type="term" value="C:Rad6-Rad18 complex"/>
    <property type="evidence" value="ECO:0007669"/>
    <property type="project" value="TreeGrafter"/>
</dbReference>